<dbReference type="EC" id="2.7.13.3" evidence="3"/>
<evidence type="ECO:0000256" key="11">
    <source>
        <dbReference type="ARBA" id="ARBA00022989"/>
    </source>
</evidence>
<dbReference type="CDD" id="cd06225">
    <property type="entry name" value="HAMP"/>
    <property type="match status" value="1"/>
</dbReference>
<evidence type="ECO:0000256" key="13">
    <source>
        <dbReference type="ARBA" id="ARBA00023026"/>
    </source>
</evidence>
<feature type="domain" description="Histidine kinase" evidence="18">
    <location>
        <begin position="386"/>
        <end position="607"/>
    </location>
</feature>
<dbReference type="CDD" id="cd00130">
    <property type="entry name" value="PAS"/>
    <property type="match status" value="1"/>
</dbReference>
<dbReference type="InterPro" id="IPR003594">
    <property type="entry name" value="HATPase_dom"/>
</dbReference>
<protein>
    <recommendedName>
        <fullName evidence="16">Virulence sensor protein BvgS</fullName>
        <ecNumber evidence="3">2.7.13.3</ecNumber>
    </recommendedName>
</protein>
<dbReference type="Pfam" id="PF00512">
    <property type="entry name" value="HisKA"/>
    <property type="match status" value="1"/>
</dbReference>
<keyword evidence="9" id="KW-0418">Kinase</keyword>
<comment type="catalytic activity">
    <reaction evidence="1">
        <text>ATP + protein L-histidine = ADP + protein N-phospho-L-histidine.</text>
        <dbReference type="EC" id="2.7.13.3"/>
    </reaction>
</comment>
<dbReference type="InterPro" id="IPR036097">
    <property type="entry name" value="HisK_dim/P_sf"/>
</dbReference>
<feature type="transmembrane region" description="Helical" evidence="17">
    <location>
        <begin position="149"/>
        <end position="169"/>
    </location>
</feature>
<sequence>MGRSTLSIQTRLVAALSLSATVLVGLIGLYWVDRHEHELNEALTERQQRMAQLVARGFAEPVWNLDSAALSELLDAVMADPEVQSITLAAPGLETLQRARETPAVRPLTLEFELSHRAGAQGAAGALGRATLVYTRSYIDQTLGETRRLVASLLATVLVAIALTSYVLVRRLVERPVSRLRGLAQRVASGELGAQIQPQHADEIGDLTDQLNAMSAKLRDFAEGLRSSEQRYRSLFENAAEGIFQADAHGRLLRVNKALAHMLGLGRPEDAQGVTLRRVVRIERDEYRRLALALERHRLLQQVPLLVTTRDGRDLWVELSLHLVLDGAPRIEGLVSDITLRRLAEQELTQHRDHLEELVTERTVELSQAKQRAEAANQAKSRFLATMSHEFRTPLNAILGFAQLLQMDASLNEAQQQRIRLMRESGEHLLVLITDLLDVASIEAGKLTLQLSPLDLRALLEICSESMRPRAAEKGLAFDVHLDAQLPTRVRADGQRLRQVLLNLLSNAVKFTDHGRVGLSVDVVAQGPSSLMLRFTVSDTGIGMARAQMDRLFQPFEQVADQSRRAGGTGLGLAISQQLVRLMGGEITVETSLDEGSRFSFALELPLAS</sequence>
<dbReference type="SUPFAM" id="SSF55785">
    <property type="entry name" value="PYP-like sensor domain (PAS domain)"/>
    <property type="match status" value="1"/>
</dbReference>
<dbReference type="InterPro" id="IPR036890">
    <property type="entry name" value="HATPase_C_sf"/>
</dbReference>
<dbReference type="InterPro" id="IPR005467">
    <property type="entry name" value="His_kinase_dom"/>
</dbReference>
<feature type="transmembrane region" description="Helical" evidence="17">
    <location>
        <begin position="12"/>
        <end position="32"/>
    </location>
</feature>
<keyword evidence="12" id="KW-0902">Two-component regulatory system</keyword>
<dbReference type="SUPFAM" id="SSF158472">
    <property type="entry name" value="HAMP domain-like"/>
    <property type="match status" value="1"/>
</dbReference>
<dbReference type="PANTHER" id="PTHR43047">
    <property type="entry name" value="TWO-COMPONENT HISTIDINE PROTEIN KINASE"/>
    <property type="match status" value="1"/>
</dbReference>
<evidence type="ECO:0000259" key="21">
    <source>
        <dbReference type="PROSITE" id="PS50885"/>
    </source>
</evidence>
<dbReference type="InterPro" id="IPR003660">
    <property type="entry name" value="HAMP_dom"/>
</dbReference>
<evidence type="ECO:0000256" key="4">
    <source>
        <dbReference type="ARBA" id="ARBA00022553"/>
    </source>
</evidence>
<feature type="domain" description="PAC" evidence="20">
    <location>
        <begin position="301"/>
        <end position="350"/>
    </location>
</feature>
<keyword evidence="4" id="KW-0597">Phosphoprotein</keyword>
<gene>
    <name evidence="22" type="ORF">CS062_02180</name>
</gene>
<evidence type="ECO:0000256" key="3">
    <source>
        <dbReference type="ARBA" id="ARBA00012438"/>
    </source>
</evidence>
<comment type="subcellular location">
    <subcellularLocation>
        <location evidence="2">Membrane</location>
    </subcellularLocation>
</comment>
<dbReference type="NCBIfam" id="TIGR00229">
    <property type="entry name" value="sensory_box"/>
    <property type="match status" value="1"/>
</dbReference>
<keyword evidence="23" id="KW-1185">Reference proteome</keyword>
<proteinExistence type="predicted"/>
<evidence type="ECO:0000256" key="8">
    <source>
        <dbReference type="ARBA" id="ARBA00022741"/>
    </source>
</evidence>
<dbReference type="SMART" id="SM00091">
    <property type="entry name" value="PAS"/>
    <property type="match status" value="1"/>
</dbReference>
<feature type="domain" description="PAS" evidence="19">
    <location>
        <begin position="228"/>
        <end position="269"/>
    </location>
</feature>
<evidence type="ECO:0000256" key="17">
    <source>
        <dbReference type="SAM" id="Phobius"/>
    </source>
</evidence>
<comment type="function">
    <text evidence="15">Member of the two-component regulatory system BvgS/BvgA. Phosphorylates BvgA via a four-step phosphorelay in response to environmental signals.</text>
</comment>
<dbReference type="Pfam" id="PF02518">
    <property type="entry name" value="HATPase_c"/>
    <property type="match status" value="1"/>
</dbReference>
<evidence type="ECO:0000313" key="23">
    <source>
        <dbReference type="Proteomes" id="UP000231501"/>
    </source>
</evidence>
<keyword evidence="5" id="KW-0808">Transferase</keyword>
<reference evidence="22 23" key="1">
    <citation type="submission" date="2017-11" db="EMBL/GenBank/DDBJ databases">
        <title>Draft genome sequence of Mitsuaria sp. HWN-4.</title>
        <authorList>
            <person name="Gundlapally S.R."/>
        </authorList>
    </citation>
    <scope>NUCLEOTIDE SEQUENCE [LARGE SCALE GENOMIC DNA]</scope>
    <source>
        <strain evidence="22 23">HWN-4</strain>
    </source>
</reference>
<dbReference type="OrthoDB" id="9176737at2"/>
<dbReference type="AlphaFoldDB" id="A0A2G9CGV2"/>
<evidence type="ECO:0000256" key="10">
    <source>
        <dbReference type="ARBA" id="ARBA00022840"/>
    </source>
</evidence>
<dbReference type="FunFam" id="3.30.565.10:FF:000010">
    <property type="entry name" value="Sensor histidine kinase RcsC"/>
    <property type="match status" value="1"/>
</dbReference>
<evidence type="ECO:0000256" key="1">
    <source>
        <dbReference type="ARBA" id="ARBA00000085"/>
    </source>
</evidence>
<dbReference type="InterPro" id="IPR003661">
    <property type="entry name" value="HisK_dim/P_dom"/>
</dbReference>
<dbReference type="PROSITE" id="PS50112">
    <property type="entry name" value="PAS"/>
    <property type="match status" value="1"/>
</dbReference>
<evidence type="ECO:0000256" key="12">
    <source>
        <dbReference type="ARBA" id="ARBA00023012"/>
    </source>
</evidence>
<keyword evidence="6 17" id="KW-0812">Transmembrane</keyword>
<dbReference type="Gene3D" id="3.30.565.10">
    <property type="entry name" value="Histidine kinase-like ATPase, C-terminal domain"/>
    <property type="match status" value="1"/>
</dbReference>
<keyword evidence="7" id="KW-0732">Signal</keyword>
<dbReference type="InterPro" id="IPR004358">
    <property type="entry name" value="Sig_transdc_His_kin-like_C"/>
</dbReference>
<keyword evidence="14 17" id="KW-0472">Membrane</keyword>
<dbReference type="GO" id="GO:0006355">
    <property type="term" value="P:regulation of DNA-templated transcription"/>
    <property type="evidence" value="ECO:0007669"/>
    <property type="project" value="InterPro"/>
</dbReference>
<evidence type="ECO:0000259" key="20">
    <source>
        <dbReference type="PROSITE" id="PS50113"/>
    </source>
</evidence>
<dbReference type="InterPro" id="IPR000014">
    <property type="entry name" value="PAS"/>
</dbReference>
<dbReference type="PANTHER" id="PTHR43047:SF78">
    <property type="entry name" value="SENSORY_REGULATORY PROTEIN RPFC"/>
    <property type="match status" value="1"/>
</dbReference>
<dbReference type="PROSITE" id="PS50885">
    <property type="entry name" value="HAMP"/>
    <property type="match status" value="1"/>
</dbReference>
<accession>A0A2G9CGV2</accession>
<dbReference type="GO" id="GO:0016020">
    <property type="term" value="C:membrane"/>
    <property type="evidence" value="ECO:0007669"/>
    <property type="project" value="UniProtKB-SubCell"/>
</dbReference>
<organism evidence="22 23">
    <name type="scientific">Roseateles chitinivorans</name>
    <dbReference type="NCBI Taxonomy" id="2917965"/>
    <lineage>
        <taxon>Bacteria</taxon>
        <taxon>Pseudomonadati</taxon>
        <taxon>Pseudomonadota</taxon>
        <taxon>Betaproteobacteria</taxon>
        <taxon>Burkholderiales</taxon>
        <taxon>Sphaerotilaceae</taxon>
        <taxon>Roseateles</taxon>
    </lineage>
</organism>
<evidence type="ECO:0000259" key="18">
    <source>
        <dbReference type="PROSITE" id="PS50109"/>
    </source>
</evidence>
<evidence type="ECO:0000256" key="16">
    <source>
        <dbReference type="ARBA" id="ARBA00070152"/>
    </source>
</evidence>
<evidence type="ECO:0000256" key="14">
    <source>
        <dbReference type="ARBA" id="ARBA00023136"/>
    </source>
</evidence>
<evidence type="ECO:0000256" key="6">
    <source>
        <dbReference type="ARBA" id="ARBA00022692"/>
    </source>
</evidence>
<evidence type="ECO:0000259" key="19">
    <source>
        <dbReference type="PROSITE" id="PS50112"/>
    </source>
</evidence>
<dbReference type="SMART" id="SM00387">
    <property type="entry name" value="HATPase_c"/>
    <property type="match status" value="1"/>
</dbReference>
<evidence type="ECO:0000313" key="22">
    <source>
        <dbReference type="EMBL" id="PIM54719.1"/>
    </source>
</evidence>
<dbReference type="GO" id="GO:0000155">
    <property type="term" value="F:phosphorelay sensor kinase activity"/>
    <property type="evidence" value="ECO:0007669"/>
    <property type="project" value="InterPro"/>
</dbReference>
<dbReference type="InterPro" id="IPR035965">
    <property type="entry name" value="PAS-like_dom_sf"/>
</dbReference>
<dbReference type="Gene3D" id="6.10.340.10">
    <property type="match status" value="1"/>
</dbReference>
<dbReference type="PROSITE" id="PS50109">
    <property type="entry name" value="HIS_KIN"/>
    <property type="match status" value="1"/>
</dbReference>
<keyword evidence="11 17" id="KW-1133">Transmembrane helix</keyword>
<dbReference type="Pfam" id="PF00672">
    <property type="entry name" value="HAMP"/>
    <property type="match status" value="1"/>
</dbReference>
<dbReference type="Gene3D" id="1.10.287.130">
    <property type="match status" value="1"/>
</dbReference>
<evidence type="ECO:0000256" key="15">
    <source>
        <dbReference type="ARBA" id="ARBA00058004"/>
    </source>
</evidence>
<dbReference type="InterPro" id="IPR000700">
    <property type="entry name" value="PAS-assoc_C"/>
</dbReference>
<dbReference type="Pfam" id="PF00989">
    <property type="entry name" value="PAS"/>
    <property type="match status" value="1"/>
</dbReference>
<dbReference type="EMBL" id="PEOG01000007">
    <property type="protein sequence ID" value="PIM54719.1"/>
    <property type="molecule type" value="Genomic_DNA"/>
</dbReference>
<feature type="domain" description="HAMP" evidence="21">
    <location>
        <begin position="171"/>
        <end position="223"/>
    </location>
</feature>
<evidence type="ECO:0000256" key="9">
    <source>
        <dbReference type="ARBA" id="ARBA00022777"/>
    </source>
</evidence>
<dbReference type="CDD" id="cd00082">
    <property type="entry name" value="HisKA"/>
    <property type="match status" value="1"/>
</dbReference>
<dbReference type="PRINTS" id="PR00344">
    <property type="entry name" value="BCTRLSENSOR"/>
</dbReference>
<evidence type="ECO:0000256" key="2">
    <source>
        <dbReference type="ARBA" id="ARBA00004370"/>
    </source>
</evidence>
<dbReference type="RefSeq" id="WP_099859835.1">
    <property type="nucleotide sequence ID" value="NZ_PEOG01000007.1"/>
</dbReference>
<keyword evidence="13" id="KW-0843">Virulence</keyword>
<dbReference type="SMART" id="SM00304">
    <property type="entry name" value="HAMP"/>
    <property type="match status" value="1"/>
</dbReference>
<evidence type="ECO:0000256" key="5">
    <source>
        <dbReference type="ARBA" id="ARBA00022679"/>
    </source>
</evidence>
<dbReference type="InterPro" id="IPR013767">
    <property type="entry name" value="PAS_fold"/>
</dbReference>
<keyword evidence="10" id="KW-0067">ATP-binding</keyword>
<dbReference type="PROSITE" id="PS50113">
    <property type="entry name" value="PAC"/>
    <property type="match status" value="1"/>
</dbReference>
<dbReference type="SMART" id="SM00388">
    <property type="entry name" value="HisKA"/>
    <property type="match status" value="1"/>
</dbReference>
<dbReference type="FunFam" id="1.10.287.130:FF:000004">
    <property type="entry name" value="Ethylene receptor 1"/>
    <property type="match status" value="1"/>
</dbReference>
<dbReference type="Proteomes" id="UP000231501">
    <property type="component" value="Unassembled WGS sequence"/>
</dbReference>
<dbReference type="GO" id="GO:0005524">
    <property type="term" value="F:ATP binding"/>
    <property type="evidence" value="ECO:0007669"/>
    <property type="project" value="UniProtKB-KW"/>
</dbReference>
<dbReference type="SUPFAM" id="SSF55874">
    <property type="entry name" value="ATPase domain of HSP90 chaperone/DNA topoisomerase II/histidine kinase"/>
    <property type="match status" value="1"/>
</dbReference>
<comment type="caution">
    <text evidence="22">The sequence shown here is derived from an EMBL/GenBank/DDBJ whole genome shotgun (WGS) entry which is preliminary data.</text>
</comment>
<dbReference type="SUPFAM" id="SSF47384">
    <property type="entry name" value="Homodimeric domain of signal transducing histidine kinase"/>
    <property type="match status" value="1"/>
</dbReference>
<dbReference type="CDD" id="cd16922">
    <property type="entry name" value="HATPase_EvgS-ArcB-TorS-like"/>
    <property type="match status" value="1"/>
</dbReference>
<keyword evidence="8" id="KW-0547">Nucleotide-binding</keyword>
<dbReference type="Gene3D" id="3.30.450.20">
    <property type="entry name" value="PAS domain"/>
    <property type="match status" value="1"/>
</dbReference>
<evidence type="ECO:0000256" key="7">
    <source>
        <dbReference type="ARBA" id="ARBA00022729"/>
    </source>
</evidence>
<name>A0A2G9CGV2_9BURK</name>